<name>E6ZU72_SPORE</name>
<sequence>MSFAPLPAPGTPASSSIWARRMVTKSTPTTDAEVELNVLSLLLDVPRAVLDSSASAPASPVSPLLASSAWAVHAAPALQRAYTTGDVAALRAMSDEDEALEMHAAQVAVKAALDVLDEPTLHGALRISTARDSYGLAAPVSPALSSPTSPAESCFSDCEGAGKKKGRARMSQEKRKRLARRREREALLAALAQHDPHGYAAVDALSRSAPVTPTSASYFAPTTGFGAYPFSSYSYDAAAAPFSPHSSPRGLSVDSLPSPALTHASVRTPASSAASDPHSSPPTLVVQPPSPQRLRTAYAKEHTDSGARWRAGWMGECPIASVY</sequence>
<feature type="compositionally biased region" description="Low complexity" evidence="1">
    <location>
        <begin position="269"/>
        <end position="282"/>
    </location>
</feature>
<evidence type="ECO:0000313" key="2">
    <source>
        <dbReference type="EMBL" id="CBQ70779.1"/>
    </source>
</evidence>
<organism evidence="2 3">
    <name type="scientific">Sporisorium reilianum (strain SRZ2)</name>
    <name type="common">Maize head smut fungus</name>
    <dbReference type="NCBI Taxonomy" id="999809"/>
    <lineage>
        <taxon>Eukaryota</taxon>
        <taxon>Fungi</taxon>
        <taxon>Dikarya</taxon>
        <taxon>Basidiomycota</taxon>
        <taxon>Ustilaginomycotina</taxon>
        <taxon>Ustilaginomycetes</taxon>
        <taxon>Ustilaginales</taxon>
        <taxon>Ustilaginaceae</taxon>
        <taxon>Sporisorium</taxon>
    </lineage>
</organism>
<feature type="region of interest" description="Disordered" evidence="1">
    <location>
        <begin position="264"/>
        <end position="290"/>
    </location>
</feature>
<dbReference type="eggNOG" id="ENOG502R34A">
    <property type="taxonomic scope" value="Eukaryota"/>
</dbReference>
<keyword evidence="3" id="KW-1185">Reference proteome</keyword>
<evidence type="ECO:0000256" key="1">
    <source>
        <dbReference type="SAM" id="MobiDB-lite"/>
    </source>
</evidence>
<gene>
    <name evidence="2" type="ORF">sr10522</name>
</gene>
<dbReference type="Proteomes" id="UP000008867">
    <property type="component" value="Chromosome 2"/>
</dbReference>
<accession>E6ZU72</accession>
<dbReference type="VEuPathDB" id="FungiDB:sr10522"/>
<dbReference type="EMBL" id="FQ311441">
    <property type="protein sequence ID" value="CBQ70779.1"/>
    <property type="molecule type" value="Genomic_DNA"/>
</dbReference>
<dbReference type="HOGENOM" id="CLU_819386_0_0_1"/>
<reference evidence="2 3" key="1">
    <citation type="journal article" date="2010" name="Science">
        <title>Pathogenicity determinants in smut fungi revealed by genome comparison.</title>
        <authorList>
            <person name="Schirawski J."/>
            <person name="Mannhaupt G."/>
            <person name="Muench K."/>
            <person name="Brefort T."/>
            <person name="Schipper K."/>
            <person name="Doehlemann G."/>
            <person name="Di Stasio M."/>
            <person name="Roessel N."/>
            <person name="Mendoza-Mendoza A."/>
            <person name="Pester D."/>
            <person name="Mueller O."/>
            <person name="Winterberg B."/>
            <person name="Meyer E."/>
            <person name="Ghareeb H."/>
            <person name="Wollenberg T."/>
            <person name="Muensterkoetter M."/>
            <person name="Wong P."/>
            <person name="Walter M."/>
            <person name="Stukenbrock E."/>
            <person name="Gueldener U."/>
            <person name="Kahmann R."/>
        </authorList>
    </citation>
    <scope>NUCLEOTIDE SEQUENCE [LARGE SCALE GENOMIC DNA]</scope>
    <source>
        <strain evidence="3">SRZ2</strain>
    </source>
</reference>
<protein>
    <submittedName>
        <fullName evidence="2">Uncharacterized protein</fullName>
    </submittedName>
</protein>
<dbReference type="OrthoDB" id="2555305at2759"/>
<proteinExistence type="predicted"/>
<evidence type="ECO:0000313" key="3">
    <source>
        <dbReference type="Proteomes" id="UP000008867"/>
    </source>
</evidence>
<dbReference type="AlphaFoldDB" id="E6ZU72"/>